<keyword evidence="3" id="KW-1185">Reference proteome</keyword>
<name>A0ABS2DXI1_9BACT</name>
<gene>
    <name evidence="2" type="ORF">H7U35_02840</name>
</gene>
<protein>
    <submittedName>
        <fullName evidence="2">DUF3267 domain-containing protein</fullName>
    </submittedName>
</protein>
<feature type="transmembrane region" description="Helical" evidence="1">
    <location>
        <begin position="122"/>
        <end position="143"/>
    </location>
</feature>
<proteinExistence type="predicted"/>
<evidence type="ECO:0000256" key="1">
    <source>
        <dbReference type="SAM" id="Phobius"/>
    </source>
</evidence>
<dbReference type="EMBL" id="JACLYZ010000004">
    <property type="protein sequence ID" value="MBM6734168.1"/>
    <property type="molecule type" value="Genomic_DNA"/>
</dbReference>
<keyword evidence="1" id="KW-0812">Transmembrane</keyword>
<dbReference type="RefSeq" id="WP_205094703.1">
    <property type="nucleotide sequence ID" value="NZ_JACLYZ010000004.1"/>
</dbReference>
<keyword evidence="1" id="KW-0472">Membrane</keyword>
<comment type="caution">
    <text evidence="2">The sequence shown here is derived from an EMBL/GenBank/DDBJ whole genome shotgun (WGS) entry which is preliminary data.</text>
</comment>
<organism evidence="2 3">
    <name type="scientific">Mediterranea massiliensis</name>
    <dbReference type="NCBI Taxonomy" id="1841865"/>
    <lineage>
        <taxon>Bacteria</taxon>
        <taxon>Pseudomonadati</taxon>
        <taxon>Bacteroidota</taxon>
        <taxon>Bacteroidia</taxon>
        <taxon>Bacteroidales</taxon>
        <taxon>Bacteroidaceae</taxon>
        <taxon>Mediterranea</taxon>
    </lineage>
</organism>
<feature type="transmembrane region" description="Helical" evidence="1">
    <location>
        <begin position="69"/>
        <end position="92"/>
    </location>
</feature>
<sequence>MKTTAQLTPNPAPQTGGIEVKLNTKSTNLWTFVIFLLLLFSGSLLYCYVWEESSAYSVGYFIGSFWRGYIWQMTLLAFAANILSGYLILYFCNGRQTRTIRLYSSWRSGVGYYSTSPLPLKWYRLFLLLPAILMGILPFLHGFCTGNKTIYAFGIFSLACAVGDVMLYWKLRPFDDEDLYQAEGKPFEGTVIRRNYTK</sequence>
<dbReference type="Proteomes" id="UP000766986">
    <property type="component" value="Unassembled WGS sequence"/>
</dbReference>
<evidence type="ECO:0000313" key="3">
    <source>
        <dbReference type="Proteomes" id="UP000766986"/>
    </source>
</evidence>
<feature type="transmembrane region" description="Helical" evidence="1">
    <location>
        <begin position="29"/>
        <end position="49"/>
    </location>
</feature>
<keyword evidence="1" id="KW-1133">Transmembrane helix</keyword>
<reference evidence="2 3" key="1">
    <citation type="journal article" date="2021" name="Sci. Rep.">
        <title>The distribution of antibiotic resistance genes in chicken gut microbiota commensals.</title>
        <authorList>
            <person name="Juricova H."/>
            <person name="Matiasovicova J."/>
            <person name="Kubasova T."/>
            <person name="Cejkova D."/>
            <person name="Rychlik I."/>
        </authorList>
    </citation>
    <scope>NUCLEOTIDE SEQUENCE [LARGE SCALE GENOMIC DNA]</scope>
    <source>
        <strain evidence="2 3">An772</strain>
    </source>
</reference>
<feature type="transmembrane region" description="Helical" evidence="1">
    <location>
        <begin position="149"/>
        <end position="169"/>
    </location>
</feature>
<accession>A0ABS2DXI1</accession>
<evidence type="ECO:0000313" key="2">
    <source>
        <dbReference type="EMBL" id="MBM6734168.1"/>
    </source>
</evidence>